<keyword evidence="4" id="KW-0436">Ligase</keyword>
<evidence type="ECO:0000313" key="14">
    <source>
        <dbReference type="EMBL" id="SVA21130.1"/>
    </source>
</evidence>
<organism evidence="14">
    <name type="scientific">marine metagenome</name>
    <dbReference type="NCBI Taxonomy" id="408172"/>
    <lineage>
        <taxon>unclassified sequences</taxon>
        <taxon>metagenomes</taxon>
        <taxon>ecological metagenomes</taxon>
    </lineage>
</organism>
<evidence type="ECO:0000256" key="10">
    <source>
        <dbReference type="ARBA" id="ARBA00023027"/>
    </source>
</evidence>
<dbReference type="HAMAP" id="MF_01588">
    <property type="entry name" value="DNA_ligase_A"/>
    <property type="match status" value="1"/>
</dbReference>
<dbReference type="Pfam" id="PF03120">
    <property type="entry name" value="OB_DNA_ligase"/>
    <property type="match status" value="1"/>
</dbReference>
<accession>A0A381TYQ7</accession>
<dbReference type="Gene3D" id="2.40.50.140">
    <property type="entry name" value="Nucleic acid-binding proteins"/>
    <property type="match status" value="1"/>
</dbReference>
<dbReference type="Pfam" id="PF14520">
    <property type="entry name" value="HHH_5"/>
    <property type="match status" value="1"/>
</dbReference>
<evidence type="ECO:0000256" key="8">
    <source>
        <dbReference type="ARBA" id="ARBA00022833"/>
    </source>
</evidence>
<keyword evidence="6" id="KW-0479">Metal-binding</keyword>
<name>A0A381TYQ7_9ZZZZ</name>
<keyword evidence="11" id="KW-0234">DNA repair</keyword>
<dbReference type="InterPro" id="IPR012340">
    <property type="entry name" value="NA-bd_OB-fold"/>
</dbReference>
<evidence type="ECO:0000256" key="6">
    <source>
        <dbReference type="ARBA" id="ARBA00022723"/>
    </source>
</evidence>
<dbReference type="Gene3D" id="3.40.50.10190">
    <property type="entry name" value="BRCT domain"/>
    <property type="match status" value="1"/>
</dbReference>
<dbReference type="SMART" id="SM00292">
    <property type="entry name" value="BRCT"/>
    <property type="match status" value="1"/>
</dbReference>
<evidence type="ECO:0000256" key="12">
    <source>
        <dbReference type="ARBA" id="ARBA00034005"/>
    </source>
</evidence>
<dbReference type="InterPro" id="IPR013840">
    <property type="entry name" value="DNAligase_N"/>
</dbReference>
<dbReference type="SUPFAM" id="SSF47781">
    <property type="entry name" value="RuvA domain 2-like"/>
    <property type="match status" value="1"/>
</dbReference>
<dbReference type="AlphaFoldDB" id="A0A381TYQ7"/>
<dbReference type="EMBL" id="UINC01005407">
    <property type="protein sequence ID" value="SVA21130.1"/>
    <property type="molecule type" value="Genomic_DNA"/>
</dbReference>
<dbReference type="InterPro" id="IPR004149">
    <property type="entry name" value="Znf_DNAligase_C4"/>
</dbReference>
<dbReference type="Gene3D" id="6.20.10.30">
    <property type="match status" value="1"/>
</dbReference>
<evidence type="ECO:0000259" key="13">
    <source>
        <dbReference type="PROSITE" id="PS50172"/>
    </source>
</evidence>
<comment type="function">
    <text evidence="2">DNA ligase that catalyzes the formation of phosphodiester linkages between 5'-phosphoryl and 3'-hydroxyl groups in double-stranded DNA using NAD as a coenzyme and as the energy source for the reaction. It is essential for DNA replication and repair of damaged DNA.</text>
</comment>
<dbReference type="SMART" id="SM00532">
    <property type="entry name" value="LIGANc"/>
    <property type="match status" value="1"/>
</dbReference>
<dbReference type="InterPro" id="IPR041663">
    <property type="entry name" value="DisA/LigA_HHH"/>
</dbReference>
<proteinExistence type="inferred from homology"/>
<dbReference type="FunFam" id="1.10.150.20:FF:000007">
    <property type="entry name" value="DNA ligase"/>
    <property type="match status" value="1"/>
</dbReference>
<dbReference type="GO" id="GO:0005829">
    <property type="term" value="C:cytosol"/>
    <property type="evidence" value="ECO:0007669"/>
    <property type="project" value="TreeGrafter"/>
</dbReference>
<dbReference type="GO" id="GO:0006281">
    <property type="term" value="P:DNA repair"/>
    <property type="evidence" value="ECO:0007669"/>
    <property type="project" value="UniProtKB-KW"/>
</dbReference>
<evidence type="ECO:0000256" key="1">
    <source>
        <dbReference type="ARBA" id="ARBA00001946"/>
    </source>
</evidence>
<evidence type="ECO:0000256" key="7">
    <source>
        <dbReference type="ARBA" id="ARBA00022763"/>
    </source>
</evidence>
<dbReference type="PROSITE" id="PS50172">
    <property type="entry name" value="BRCT"/>
    <property type="match status" value="1"/>
</dbReference>
<dbReference type="SUPFAM" id="SSF50249">
    <property type="entry name" value="Nucleic acid-binding proteins"/>
    <property type="match status" value="1"/>
</dbReference>
<evidence type="ECO:0000256" key="11">
    <source>
        <dbReference type="ARBA" id="ARBA00023204"/>
    </source>
</evidence>
<evidence type="ECO:0000256" key="9">
    <source>
        <dbReference type="ARBA" id="ARBA00022842"/>
    </source>
</evidence>
<dbReference type="Pfam" id="PF01653">
    <property type="entry name" value="DNA_ligase_aden"/>
    <property type="match status" value="1"/>
</dbReference>
<dbReference type="NCBIfam" id="NF005932">
    <property type="entry name" value="PRK07956.1"/>
    <property type="match status" value="1"/>
</dbReference>
<evidence type="ECO:0000256" key="4">
    <source>
        <dbReference type="ARBA" id="ARBA00022598"/>
    </source>
</evidence>
<evidence type="ECO:0000256" key="2">
    <source>
        <dbReference type="ARBA" id="ARBA00004067"/>
    </source>
</evidence>
<dbReference type="CDD" id="cd17748">
    <property type="entry name" value="BRCT_DNA_ligase_like"/>
    <property type="match status" value="1"/>
</dbReference>
<dbReference type="PANTHER" id="PTHR23389:SF9">
    <property type="entry name" value="DNA LIGASE"/>
    <property type="match status" value="1"/>
</dbReference>
<keyword evidence="8" id="KW-0862">Zinc</keyword>
<keyword evidence="5" id="KW-0235">DNA replication</keyword>
<dbReference type="Gene3D" id="1.10.287.610">
    <property type="entry name" value="Helix hairpin bin"/>
    <property type="match status" value="1"/>
</dbReference>
<dbReference type="Pfam" id="PF03119">
    <property type="entry name" value="DNA_ligase_ZBD"/>
    <property type="match status" value="1"/>
</dbReference>
<dbReference type="NCBIfam" id="TIGR00575">
    <property type="entry name" value="dnlj"/>
    <property type="match status" value="1"/>
</dbReference>
<dbReference type="InterPro" id="IPR001679">
    <property type="entry name" value="DNA_ligase"/>
</dbReference>
<dbReference type="InterPro" id="IPR033136">
    <property type="entry name" value="DNA_ligase_CS"/>
</dbReference>
<dbReference type="GO" id="GO:0006260">
    <property type="term" value="P:DNA replication"/>
    <property type="evidence" value="ECO:0007669"/>
    <property type="project" value="UniProtKB-KW"/>
</dbReference>
<comment type="catalytic activity">
    <reaction evidence="12">
        <text>NAD(+) + (deoxyribonucleotide)n-3'-hydroxyl + 5'-phospho-(deoxyribonucleotide)m = (deoxyribonucleotide)n+m + AMP + beta-nicotinamide D-nucleotide.</text>
        <dbReference type="EC" id="6.5.1.2"/>
    </reaction>
</comment>
<dbReference type="FunFam" id="2.40.50.140:FF:000012">
    <property type="entry name" value="DNA ligase"/>
    <property type="match status" value="1"/>
</dbReference>
<reference evidence="14" key="1">
    <citation type="submission" date="2018-05" db="EMBL/GenBank/DDBJ databases">
        <authorList>
            <person name="Lanie J.A."/>
            <person name="Ng W.-L."/>
            <person name="Kazmierczak K.M."/>
            <person name="Andrzejewski T.M."/>
            <person name="Davidsen T.M."/>
            <person name="Wayne K.J."/>
            <person name="Tettelin H."/>
            <person name="Glass J.I."/>
            <person name="Rusch D."/>
            <person name="Podicherti R."/>
            <person name="Tsui H.-C.T."/>
            <person name="Winkler M.E."/>
        </authorList>
    </citation>
    <scope>NUCLEOTIDE SEQUENCE</scope>
</reference>
<dbReference type="SMART" id="SM00278">
    <property type="entry name" value="HhH1"/>
    <property type="match status" value="3"/>
</dbReference>
<gene>
    <name evidence="14" type="ORF">METZ01_LOCUS73984</name>
</gene>
<sequence length="674" mass="75708">MSSVKESKFRLEKLRELLQYHSYKYHVLDEPEILDSEYDLMFGELLDLEKKYPSLIVKESPSQRVGSKLLEGFKKVNHLIPMLSLDNAFSNSDLKEFQNRIQERLSSSGLVNYCCEPKLDGVAINLFYEGGKLEKAATRGDGTVGEDVTHNVRTLSTIPLVLSKKGNFKIPSSLEVRGEVYIEKKDFEKINKLLEKNQERTFANPRNAAAGSLRQIDPKITASRPLKCLVHGFGSSSAIDSQIPKTQYDFLKEFLLWGLPINQEVYLAKGIEECISYFQKIERKRNQLPYEIDGVVYKVNHFDIQKKLGQISRAPRWAIARKFPSEVQTTLVKEISFQVGRTGSITPVAELEPVSIGGVTVSNASLHNFDEVSRLDIRVRDTVLVKRAGDVIPQIIKVEKEKRSKSSQVLKEPSKCPSCGNKLWKEEDEAVLRCLEKNLCSAQTVEMIKHFVSRNAMNIEGLGEKIIIQLVEKKLIRKVSDLYGITLEQLLNLEGFAEKSASNLLKSINVSKSTSLNKFIYSLGIREVGESTASNLAASFKSLEKIQNATEEDLLEIDDIGPIASNFITEFFSNKKNRELISELIDYGVTFKENKKVISKALRGKTFVITGTFMSFSRNKLKGRLQDLGGKVTTAISSKTDFLLAGNSPGSKLTKAEQLDISILSEEKIVELIS</sequence>
<comment type="cofactor">
    <cofactor evidence="1">
        <name>Mg(2+)</name>
        <dbReference type="ChEBI" id="CHEBI:18420"/>
    </cofactor>
</comment>
<dbReference type="EC" id="6.5.1.2" evidence="3"/>
<dbReference type="GO" id="GO:0003911">
    <property type="term" value="F:DNA ligase (NAD+) activity"/>
    <property type="evidence" value="ECO:0007669"/>
    <property type="project" value="UniProtKB-EC"/>
</dbReference>
<dbReference type="GO" id="GO:0003677">
    <property type="term" value="F:DNA binding"/>
    <property type="evidence" value="ECO:0007669"/>
    <property type="project" value="InterPro"/>
</dbReference>
<dbReference type="PANTHER" id="PTHR23389">
    <property type="entry name" value="CHROMOSOME TRANSMISSION FIDELITY FACTOR 18"/>
    <property type="match status" value="1"/>
</dbReference>
<dbReference type="PIRSF" id="PIRSF001604">
    <property type="entry name" value="LigA"/>
    <property type="match status" value="1"/>
</dbReference>
<dbReference type="Pfam" id="PF00533">
    <property type="entry name" value="BRCT"/>
    <property type="match status" value="1"/>
</dbReference>
<evidence type="ECO:0000256" key="5">
    <source>
        <dbReference type="ARBA" id="ARBA00022705"/>
    </source>
</evidence>
<dbReference type="FunFam" id="1.10.150.20:FF:000006">
    <property type="entry name" value="DNA ligase"/>
    <property type="match status" value="1"/>
</dbReference>
<keyword evidence="7" id="KW-0227">DNA damage</keyword>
<feature type="domain" description="BRCT" evidence="13">
    <location>
        <begin position="597"/>
        <end position="674"/>
    </location>
</feature>
<dbReference type="Gene3D" id="1.10.150.20">
    <property type="entry name" value="5' to 3' exonuclease, C-terminal subdomain"/>
    <property type="match status" value="2"/>
</dbReference>
<dbReference type="InterPro" id="IPR036420">
    <property type="entry name" value="BRCT_dom_sf"/>
</dbReference>
<keyword evidence="10" id="KW-0520">NAD</keyword>
<dbReference type="Gene3D" id="3.30.470.30">
    <property type="entry name" value="DNA ligase/mRNA capping enzyme"/>
    <property type="match status" value="1"/>
</dbReference>
<protein>
    <recommendedName>
        <fullName evidence="3">DNA ligase (NAD(+))</fullName>
        <ecNumber evidence="3">6.5.1.2</ecNumber>
    </recommendedName>
</protein>
<evidence type="ECO:0000256" key="3">
    <source>
        <dbReference type="ARBA" id="ARBA00012722"/>
    </source>
</evidence>
<dbReference type="InterPro" id="IPR018239">
    <property type="entry name" value="DNA_ligase_AS"/>
</dbReference>
<dbReference type="InterPro" id="IPR003583">
    <property type="entry name" value="Hlx-hairpin-Hlx_DNA-bd_motif"/>
</dbReference>
<dbReference type="CDD" id="cd00114">
    <property type="entry name" value="LIGANc"/>
    <property type="match status" value="1"/>
</dbReference>
<dbReference type="InterPro" id="IPR004150">
    <property type="entry name" value="NAD_DNA_ligase_OB"/>
</dbReference>
<dbReference type="PROSITE" id="PS01055">
    <property type="entry name" value="DNA_LIGASE_N1"/>
    <property type="match status" value="1"/>
</dbReference>
<dbReference type="InterPro" id="IPR013839">
    <property type="entry name" value="DNAligase_adenylation"/>
</dbReference>
<dbReference type="SUPFAM" id="SSF56091">
    <property type="entry name" value="DNA ligase/mRNA capping enzyme, catalytic domain"/>
    <property type="match status" value="1"/>
</dbReference>
<dbReference type="InterPro" id="IPR010994">
    <property type="entry name" value="RuvA_2-like"/>
</dbReference>
<dbReference type="PROSITE" id="PS01056">
    <property type="entry name" value="DNA_LIGASE_N2"/>
    <property type="match status" value="1"/>
</dbReference>
<dbReference type="InterPro" id="IPR001357">
    <property type="entry name" value="BRCT_dom"/>
</dbReference>
<dbReference type="SUPFAM" id="SSF52113">
    <property type="entry name" value="BRCT domain"/>
    <property type="match status" value="1"/>
</dbReference>
<dbReference type="Pfam" id="PF12826">
    <property type="entry name" value="HHH_2"/>
    <property type="match status" value="1"/>
</dbReference>
<keyword evidence="9" id="KW-0460">Magnesium</keyword>
<dbReference type="GO" id="GO:0046872">
    <property type="term" value="F:metal ion binding"/>
    <property type="evidence" value="ECO:0007669"/>
    <property type="project" value="UniProtKB-KW"/>
</dbReference>
<dbReference type="FunFam" id="3.30.470.30:FF:000001">
    <property type="entry name" value="DNA ligase"/>
    <property type="match status" value="1"/>
</dbReference>